<dbReference type="GeneID" id="59347171"/>
<evidence type="ECO:0000313" key="1">
    <source>
        <dbReference type="EMBL" id="KAF7302299.1"/>
    </source>
</evidence>
<name>A0A8H6SMZ7_9AGAR</name>
<comment type="caution">
    <text evidence="1">The sequence shown here is derived from an EMBL/GenBank/DDBJ whole genome shotgun (WGS) entry which is preliminary data.</text>
</comment>
<organism evidence="1 2">
    <name type="scientific">Mycena indigotica</name>
    <dbReference type="NCBI Taxonomy" id="2126181"/>
    <lineage>
        <taxon>Eukaryota</taxon>
        <taxon>Fungi</taxon>
        <taxon>Dikarya</taxon>
        <taxon>Basidiomycota</taxon>
        <taxon>Agaricomycotina</taxon>
        <taxon>Agaricomycetes</taxon>
        <taxon>Agaricomycetidae</taxon>
        <taxon>Agaricales</taxon>
        <taxon>Marasmiineae</taxon>
        <taxon>Mycenaceae</taxon>
        <taxon>Mycena</taxon>
    </lineage>
</organism>
<dbReference type="Proteomes" id="UP000636479">
    <property type="component" value="Unassembled WGS sequence"/>
</dbReference>
<keyword evidence="2" id="KW-1185">Reference proteome</keyword>
<protein>
    <submittedName>
        <fullName evidence="1">Uncharacterized protein</fullName>
    </submittedName>
</protein>
<reference evidence="1" key="1">
    <citation type="submission" date="2020-05" db="EMBL/GenBank/DDBJ databases">
        <title>Mycena genomes resolve the evolution of fungal bioluminescence.</title>
        <authorList>
            <person name="Tsai I.J."/>
        </authorList>
    </citation>
    <scope>NUCLEOTIDE SEQUENCE</scope>
    <source>
        <strain evidence="1">171206Taipei</strain>
    </source>
</reference>
<gene>
    <name evidence="1" type="ORF">MIND_00797400</name>
</gene>
<proteinExistence type="predicted"/>
<dbReference type="AlphaFoldDB" id="A0A8H6SMZ7"/>
<dbReference type="SUPFAM" id="SSF52047">
    <property type="entry name" value="RNI-like"/>
    <property type="match status" value="1"/>
</dbReference>
<accession>A0A8H6SMZ7</accession>
<evidence type="ECO:0000313" key="2">
    <source>
        <dbReference type="Proteomes" id="UP000636479"/>
    </source>
</evidence>
<dbReference type="EMBL" id="JACAZF010000006">
    <property type="protein sequence ID" value="KAF7302299.1"/>
    <property type="molecule type" value="Genomic_DNA"/>
</dbReference>
<sequence>MLFECFLERAQGLPINLELSVADKSNFHEFPYEIFSSASQWVAADLSPFKPSVYITPGPLMFDIVSFDSSWALDFPHLETLTFNVWTSDLTDLPVTPLPLFQDAYRLRELTIRSPNHLSLFSFPAHQLRKLTILDGRDRPLSSEVWEILPSLVGVEDLTLPSLEDDMELALTAHLGFESRIAMLRLSRLRLFDTSSLLLPHLFLPSLGTLQLREPLSSLDYMLVKDSVPGIVSLSLESSSITLFSNVLESPLARLKHLTVTAFDMDPSAARWCTTDLGNLRNLPNLESFTLRITPDSTTTIGSILRPFIDGITMRANNTDAAGATDMKLIQFSLDFAPRQRK</sequence>
<dbReference type="RefSeq" id="XP_037220299.1">
    <property type="nucleotide sequence ID" value="XM_037364655.1"/>
</dbReference>